<sequence>MAENESQTTVIGADSYFKGEMQFERTAKIIGRFDGKISGKGELQVGQSATCKADIESSIANIDGTIEGNITAKDAVKLTANGKVKGDITATKMTMAEGASFYGMCAVGPDAAKNAGGGGAPQGGQPQGGQQPPKK</sequence>
<dbReference type="PANTHER" id="PTHR35024:SF4">
    <property type="entry name" value="POLYMER-FORMING CYTOSKELETAL PROTEIN"/>
    <property type="match status" value="1"/>
</dbReference>
<dbReference type="PANTHER" id="PTHR35024">
    <property type="entry name" value="HYPOTHETICAL CYTOSOLIC PROTEIN"/>
    <property type="match status" value="1"/>
</dbReference>
<keyword evidence="4" id="KW-1185">Reference proteome</keyword>
<comment type="caution">
    <text evidence="3">The sequence shown here is derived from an EMBL/GenBank/DDBJ whole genome shotgun (WGS) entry which is preliminary data.</text>
</comment>
<evidence type="ECO:0000256" key="1">
    <source>
        <dbReference type="ARBA" id="ARBA00044755"/>
    </source>
</evidence>
<dbReference type="Proteomes" id="UP000541810">
    <property type="component" value="Unassembled WGS sequence"/>
</dbReference>
<dbReference type="EMBL" id="JACHGY010000001">
    <property type="protein sequence ID" value="MBB6429715.1"/>
    <property type="molecule type" value="Genomic_DNA"/>
</dbReference>
<evidence type="ECO:0000256" key="2">
    <source>
        <dbReference type="SAM" id="MobiDB-lite"/>
    </source>
</evidence>
<name>A0A7X0H8D7_9BACT</name>
<feature type="compositionally biased region" description="Gly residues" evidence="2">
    <location>
        <begin position="115"/>
        <end position="127"/>
    </location>
</feature>
<proteinExistence type="inferred from homology"/>
<accession>A0A7X0H8D7</accession>
<dbReference type="RefSeq" id="WP_184677280.1">
    <property type="nucleotide sequence ID" value="NZ_JACHGY010000001.1"/>
</dbReference>
<gene>
    <name evidence="3" type="ORF">HNQ40_001521</name>
</gene>
<protein>
    <submittedName>
        <fullName evidence="3">Cytoskeletal protein CcmA (Bactofilin family)</fullName>
    </submittedName>
</protein>
<evidence type="ECO:0000313" key="4">
    <source>
        <dbReference type="Proteomes" id="UP000541810"/>
    </source>
</evidence>
<dbReference type="InterPro" id="IPR007607">
    <property type="entry name" value="BacA/B"/>
</dbReference>
<feature type="region of interest" description="Disordered" evidence="2">
    <location>
        <begin position="112"/>
        <end position="135"/>
    </location>
</feature>
<comment type="similarity">
    <text evidence="1">Belongs to the bactofilin family.</text>
</comment>
<reference evidence="3 4" key="1">
    <citation type="submission" date="2020-08" db="EMBL/GenBank/DDBJ databases">
        <title>Genomic Encyclopedia of Type Strains, Phase IV (KMG-IV): sequencing the most valuable type-strain genomes for metagenomic binning, comparative biology and taxonomic classification.</title>
        <authorList>
            <person name="Goeker M."/>
        </authorList>
    </citation>
    <scope>NUCLEOTIDE SEQUENCE [LARGE SCALE GENOMIC DNA]</scope>
    <source>
        <strain evidence="3 4">DSM 103725</strain>
    </source>
</reference>
<evidence type="ECO:0000313" key="3">
    <source>
        <dbReference type="EMBL" id="MBB6429715.1"/>
    </source>
</evidence>
<organism evidence="3 4">
    <name type="scientific">Algisphaera agarilytica</name>
    <dbReference type="NCBI Taxonomy" id="1385975"/>
    <lineage>
        <taxon>Bacteria</taxon>
        <taxon>Pseudomonadati</taxon>
        <taxon>Planctomycetota</taxon>
        <taxon>Phycisphaerae</taxon>
        <taxon>Phycisphaerales</taxon>
        <taxon>Phycisphaeraceae</taxon>
        <taxon>Algisphaera</taxon>
    </lineage>
</organism>
<dbReference type="Pfam" id="PF04519">
    <property type="entry name" value="Bactofilin"/>
    <property type="match status" value="1"/>
</dbReference>
<dbReference type="AlphaFoldDB" id="A0A7X0H8D7"/>